<dbReference type="AlphaFoldDB" id="A0A9W4WKS9"/>
<sequence length="57" mass="6539">MALIKVYRKKNIKLPPVAKDAKSLYMENKTVQFVFDRHMSNSQIATGDLESNRVLSL</sequence>
<dbReference type="Proteomes" id="UP001153678">
    <property type="component" value="Unassembled WGS sequence"/>
</dbReference>
<organism evidence="1 2">
    <name type="scientific">Funneliformis geosporum</name>
    <dbReference type="NCBI Taxonomy" id="1117311"/>
    <lineage>
        <taxon>Eukaryota</taxon>
        <taxon>Fungi</taxon>
        <taxon>Fungi incertae sedis</taxon>
        <taxon>Mucoromycota</taxon>
        <taxon>Glomeromycotina</taxon>
        <taxon>Glomeromycetes</taxon>
        <taxon>Glomerales</taxon>
        <taxon>Glomeraceae</taxon>
        <taxon>Funneliformis</taxon>
    </lineage>
</organism>
<evidence type="ECO:0000313" key="1">
    <source>
        <dbReference type="EMBL" id="CAI2169413.1"/>
    </source>
</evidence>
<evidence type="ECO:0000313" key="2">
    <source>
        <dbReference type="Proteomes" id="UP001153678"/>
    </source>
</evidence>
<dbReference type="EMBL" id="CAMKVN010000581">
    <property type="protein sequence ID" value="CAI2169413.1"/>
    <property type="molecule type" value="Genomic_DNA"/>
</dbReference>
<proteinExistence type="predicted"/>
<keyword evidence="2" id="KW-1185">Reference proteome</keyword>
<name>A0A9W4WKS9_9GLOM</name>
<gene>
    <name evidence="1" type="ORF">FWILDA_LOCUS4068</name>
</gene>
<dbReference type="OrthoDB" id="10494897at2759"/>
<reference evidence="1" key="1">
    <citation type="submission" date="2022-08" db="EMBL/GenBank/DDBJ databases">
        <authorList>
            <person name="Kallberg Y."/>
            <person name="Tangrot J."/>
            <person name="Rosling A."/>
        </authorList>
    </citation>
    <scope>NUCLEOTIDE SEQUENCE</scope>
    <source>
        <strain evidence="1">Wild A</strain>
    </source>
</reference>
<accession>A0A9W4WKS9</accession>
<comment type="caution">
    <text evidence="1">The sequence shown here is derived from an EMBL/GenBank/DDBJ whole genome shotgun (WGS) entry which is preliminary data.</text>
</comment>
<protein>
    <submittedName>
        <fullName evidence="1">7938_t:CDS:1</fullName>
    </submittedName>
</protein>